<evidence type="ECO:0008006" key="3">
    <source>
        <dbReference type="Google" id="ProtNLM"/>
    </source>
</evidence>
<accession>I4G9H4</accession>
<gene>
    <name evidence="1" type="ORF">MICAC_5750004</name>
</gene>
<evidence type="ECO:0000313" key="2">
    <source>
        <dbReference type="Proteomes" id="UP000003480"/>
    </source>
</evidence>
<protein>
    <recommendedName>
        <fullName evidence="3">Transcriptional regulator</fullName>
    </recommendedName>
</protein>
<comment type="caution">
    <text evidence="1">The sequence shown here is derived from an EMBL/GenBank/DDBJ whole genome shotgun (WGS) entry which is preliminary data.</text>
</comment>
<organism evidence="1 2">
    <name type="scientific">Microcystis aeruginosa PCC 9443</name>
    <dbReference type="NCBI Taxonomy" id="1160281"/>
    <lineage>
        <taxon>Bacteria</taxon>
        <taxon>Bacillati</taxon>
        <taxon>Cyanobacteriota</taxon>
        <taxon>Cyanophyceae</taxon>
        <taxon>Oscillatoriophycideae</taxon>
        <taxon>Chroococcales</taxon>
        <taxon>Microcystaceae</taxon>
        <taxon>Microcystis</taxon>
    </lineage>
</organism>
<proteinExistence type="predicted"/>
<dbReference type="AlphaFoldDB" id="I4G9H4"/>
<name>I4G9H4_MICAE</name>
<dbReference type="HOGENOM" id="CLU_125852_4_1_3"/>
<reference evidence="1 2" key="1">
    <citation type="submission" date="2012-04" db="EMBL/GenBank/DDBJ databases">
        <authorList>
            <person name="Genoscope - CEA"/>
        </authorList>
    </citation>
    <scope>NUCLEOTIDE SEQUENCE [LARGE SCALE GENOMIC DNA]</scope>
    <source>
        <strain evidence="1 2">9443</strain>
    </source>
</reference>
<sequence>MPSTIKKIGKMMLTFNSKTYGELLAHYQPKAITTEVENERAIAIAQELEHRSELSLEEEALLELLISLIERFEADNYPIPDRNPLATLQHLIEANEIEYPELITILGSPDAVEQIINGQRSINQSEARSLGAYFRVDASLFT</sequence>
<dbReference type="EMBL" id="CAIJ01000529">
    <property type="protein sequence ID" value="CCI04585.1"/>
    <property type="molecule type" value="Genomic_DNA"/>
</dbReference>
<dbReference type="Proteomes" id="UP000003480">
    <property type="component" value="Unassembled WGS sequence"/>
</dbReference>
<evidence type="ECO:0000313" key="1">
    <source>
        <dbReference type="EMBL" id="CCI04585.1"/>
    </source>
</evidence>